<evidence type="ECO:0000256" key="4">
    <source>
        <dbReference type="ARBA" id="ARBA00023014"/>
    </source>
</evidence>
<dbReference type="GO" id="GO:0051539">
    <property type="term" value="F:4 iron, 4 sulfur cluster binding"/>
    <property type="evidence" value="ECO:0007669"/>
    <property type="project" value="UniProtKB-KW"/>
</dbReference>
<evidence type="ECO:0000256" key="1">
    <source>
        <dbReference type="ARBA" id="ARBA00022485"/>
    </source>
</evidence>
<feature type="domain" description="4Fe-4S ferredoxin-type" evidence="5">
    <location>
        <begin position="3"/>
        <end position="31"/>
    </location>
</feature>
<keyword evidence="4" id="KW-0411">Iron-sulfur</keyword>
<evidence type="ECO:0000256" key="2">
    <source>
        <dbReference type="ARBA" id="ARBA00022723"/>
    </source>
</evidence>
<dbReference type="PANTHER" id="PTHR43177">
    <property type="entry name" value="PROTEIN NRFC"/>
    <property type="match status" value="1"/>
</dbReference>
<dbReference type="InterPro" id="IPR050954">
    <property type="entry name" value="ET_IronSulfur_Cluster-Binding"/>
</dbReference>
<sequence length="82" mass="9101">MQLAFFFDQTRCTGCYTCVVACKDWHDVPAGPASWMRVATIERGKYPHPFVAFLSTPCYHCAEPACVPACPVDAISKRKEDG</sequence>
<evidence type="ECO:0000256" key="3">
    <source>
        <dbReference type="ARBA" id="ARBA00023004"/>
    </source>
</evidence>
<organism evidence="6">
    <name type="scientific">marine sediment metagenome</name>
    <dbReference type="NCBI Taxonomy" id="412755"/>
    <lineage>
        <taxon>unclassified sequences</taxon>
        <taxon>metagenomes</taxon>
        <taxon>ecological metagenomes</taxon>
    </lineage>
</organism>
<keyword evidence="1" id="KW-0004">4Fe-4S</keyword>
<proteinExistence type="predicted"/>
<feature type="domain" description="4Fe-4S ferredoxin-type" evidence="5">
    <location>
        <begin position="47"/>
        <end position="80"/>
    </location>
</feature>
<name>X0XXZ1_9ZZZZ</name>
<dbReference type="EMBL" id="BARS01047459">
    <property type="protein sequence ID" value="GAG40047.1"/>
    <property type="molecule type" value="Genomic_DNA"/>
</dbReference>
<dbReference type="InterPro" id="IPR017896">
    <property type="entry name" value="4Fe4S_Fe-S-bd"/>
</dbReference>
<dbReference type="SUPFAM" id="SSF54862">
    <property type="entry name" value="4Fe-4S ferredoxins"/>
    <property type="match status" value="1"/>
</dbReference>
<keyword evidence="3" id="KW-0408">Iron</keyword>
<dbReference type="Pfam" id="PF13187">
    <property type="entry name" value="Fer4_9"/>
    <property type="match status" value="1"/>
</dbReference>
<dbReference type="GO" id="GO:0046872">
    <property type="term" value="F:metal ion binding"/>
    <property type="evidence" value="ECO:0007669"/>
    <property type="project" value="UniProtKB-KW"/>
</dbReference>
<protein>
    <recommendedName>
        <fullName evidence="5">4Fe-4S ferredoxin-type domain-containing protein</fullName>
    </recommendedName>
</protein>
<dbReference type="PANTHER" id="PTHR43177:SF3">
    <property type="entry name" value="PROTEIN NRFC HOMOLOG"/>
    <property type="match status" value="1"/>
</dbReference>
<feature type="non-terminal residue" evidence="6">
    <location>
        <position position="82"/>
    </location>
</feature>
<keyword evidence="2" id="KW-0479">Metal-binding</keyword>
<dbReference type="AlphaFoldDB" id="X0XXZ1"/>
<dbReference type="Gene3D" id="3.30.70.20">
    <property type="match status" value="1"/>
</dbReference>
<comment type="caution">
    <text evidence="6">The sequence shown here is derived from an EMBL/GenBank/DDBJ whole genome shotgun (WGS) entry which is preliminary data.</text>
</comment>
<gene>
    <name evidence="6" type="ORF">S01H1_71281</name>
</gene>
<reference evidence="6" key="1">
    <citation type="journal article" date="2014" name="Front. Microbiol.">
        <title>High frequency of phylogenetically diverse reductive dehalogenase-homologous genes in deep subseafloor sedimentary metagenomes.</title>
        <authorList>
            <person name="Kawai M."/>
            <person name="Futagami T."/>
            <person name="Toyoda A."/>
            <person name="Takaki Y."/>
            <person name="Nishi S."/>
            <person name="Hori S."/>
            <person name="Arai W."/>
            <person name="Tsubouchi T."/>
            <person name="Morono Y."/>
            <person name="Uchiyama I."/>
            <person name="Ito T."/>
            <person name="Fujiyama A."/>
            <person name="Inagaki F."/>
            <person name="Takami H."/>
        </authorList>
    </citation>
    <scope>NUCLEOTIDE SEQUENCE</scope>
    <source>
        <strain evidence="6">Expedition CK06-06</strain>
    </source>
</reference>
<accession>X0XXZ1</accession>
<evidence type="ECO:0000313" key="6">
    <source>
        <dbReference type="EMBL" id="GAG40047.1"/>
    </source>
</evidence>
<dbReference type="PROSITE" id="PS51379">
    <property type="entry name" value="4FE4S_FER_2"/>
    <property type="match status" value="2"/>
</dbReference>
<evidence type="ECO:0000259" key="5">
    <source>
        <dbReference type="PROSITE" id="PS51379"/>
    </source>
</evidence>